<evidence type="ECO:0000259" key="3">
    <source>
        <dbReference type="PROSITE" id="PS50240"/>
    </source>
</evidence>
<evidence type="ECO:0000313" key="4">
    <source>
        <dbReference type="EMBL" id="MFH4981092.1"/>
    </source>
</evidence>
<reference evidence="4 5" key="1">
    <citation type="submission" date="2024-08" db="EMBL/GenBank/DDBJ databases">
        <title>Gnathostoma spinigerum genome.</title>
        <authorList>
            <person name="Gonzalez-Bertolin B."/>
            <person name="Monzon S."/>
            <person name="Zaballos A."/>
            <person name="Jimenez P."/>
            <person name="Dekumyoy P."/>
            <person name="Varona S."/>
            <person name="Cuesta I."/>
            <person name="Sumanam S."/>
            <person name="Adisakwattana P."/>
            <person name="Gasser R.B."/>
            <person name="Hernandez-Gonzalez A."/>
            <person name="Young N.D."/>
            <person name="Perteguer M.J."/>
        </authorList>
    </citation>
    <scope>NUCLEOTIDE SEQUENCE [LARGE SCALE GENOMIC DNA]</scope>
    <source>
        <strain evidence="4">AL3</strain>
        <tissue evidence="4">Liver</tissue>
    </source>
</reference>
<keyword evidence="1" id="KW-1015">Disulfide bond</keyword>
<name>A0ABD6EWP8_9BILA</name>
<dbReference type="Gene3D" id="2.40.10.10">
    <property type="entry name" value="Trypsin-like serine proteases"/>
    <property type="match status" value="1"/>
</dbReference>
<dbReference type="InterPro" id="IPR001314">
    <property type="entry name" value="Peptidase_S1A"/>
</dbReference>
<feature type="domain" description="Peptidase S1" evidence="3">
    <location>
        <begin position="69"/>
        <end position="330"/>
    </location>
</feature>
<dbReference type="InterPro" id="IPR051487">
    <property type="entry name" value="Ser/Thr_Proteases_Immune/Dev"/>
</dbReference>
<dbReference type="InterPro" id="IPR018114">
    <property type="entry name" value="TRYPSIN_HIS"/>
</dbReference>
<dbReference type="SUPFAM" id="SSF50494">
    <property type="entry name" value="Trypsin-like serine proteases"/>
    <property type="match status" value="1"/>
</dbReference>
<dbReference type="Proteomes" id="UP001608902">
    <property type="component" value="Unassembled WGS sequence"/>
</dbReference>
<comment type="similarity">
    <text evidence="2">Belongs to the peptidase S1 family. CLIP subfamily.</text>
</comment>
<dbReference type="InterPro" id="IPR001254">
    <property type="entry name" value="Trypsin_dom"/>
</dbReference>
<evidence type="ECO:0000256" key="2">
    <source>
        <dbReference type="ARBA" id="ARBA00024195"/>
    </source>
</evidence>
<keyword evidence="5" id="KW-1185">Reference proteome</keyword>
<dbReference type="PROSITE" id="PS00134">
    <property type="entry name" value="TRYPSIN_HIS"/>
    <property type="match status" value="1"/>
</dbReference>
<dbReference type="Pfam" id="PF00089">
    <property type="entry name" value="Trypsin"/>
    <property type="match status" value="1"/>
</dbReference>
<dbReference type="PANTHER" id="PTHR24256">
    <property type="entry name" value="TRYPTASE-RELATED"/>
    <property type="match status" value="1"/>
</dbReference>
<dbReference type="InterPro" id="IPR043504">
    <property type="entry name" value="Peptidase_S1_PA_chymotrypsin"/>
</dbReference>
<dbReference type="PRINTS" id="PR00722">
    <property type="entry name" value="CHYMOTRYPSIN"/>
</dbReference>
<gene>
    <name evidence="4" type="ORF">AB6A40_007801</name>
</gene>
<dbReference type="EMBL" id="JBGFUD010006594">
    <property type="protein sequence ID" value="MFH4981092.1"/>
    <property type="molecule type" value="Genomic_DNA"/>
</dbReference>
<accession>A0ABD6EWP8</accession>
<dbReference type="InterPro" id="IPR009003">
    <property type="entry name" value="Peptidase_S1_PA"/>
</dbReference>
<comment type="caution">
    <text evidence="4">The sequence shown here is derived from an EMBL/GenBank/DDBJ whole genome shotgun (WGS) entry which is preliminary data.</text>
</comment>
<dbReference type="PROSITE" id="PS50240">
    <property type="entry name" value="TRYPSIN_DOM"/>
    <property type="match status" value="1"/>
</dbReference>
<organism evidence="4 5">
    <name type="scientific">Gnathostoma spinigerum</name>
    <dbReference type="NCBI Taxonomy" id="75299"/>
    <lineage>
        <taxon>Eukaryota</taxon>
        <taxon>Metazoa</taxon>
        <taxon>Ecdysozoa</taxon>
        <taxon>Nematoda</taxon>
        <taxon>Chromadorea</taxon>
        <taxon>Rhabditida</taxon>
        <taxon>Spirurina</taxon>
        <taxon>Gnathostomatomorpha</taxon>
        <taxon>Gnathostomatoidea</taxon>
        <taxon>Gnathostomatidae</taxon>
        <taxon>Gnathostoma</taxon>
    </lineage>
</organism>
<protein>
    <recommendedName>
        <fullName evidence="3">Peptidase S1 domain-containing protein</fullName>
    </recommendedName>
</protein>
<dbReference type="AlphaFoldDB" id="A0ABD6EWP8"/>
<sequence length="346" mass="38585">MDADTDADVDKLTGRCTNRWIRLLIGYAADLTEFYPDIRSFADPKRCGKSLQQLRAEAELGSSQSVNKVMGGRISHFGEMPWAVSLAGGINDLNTCAGTLISSKHVITAAHCFADAPISQGCSVKEAQDVDEVKKKLVVRYGSNCMGRSSKHCRYSQQPKEARIKRAEYLKFFVRRCFNSDIALLELEEEINKTVANYACLPHRFFINPAMNFRHVTFGWGEDPSQMSSTSEILNTLDVKVAPFQMCKRRYLDLGLDSICTYERPNANVCEGDSGAGLLAFDPFRNRWILRGVVSFGSECSRTLSGKSVATYQVFTDILKHAATIDAFTGVRLPTELLAKLRKLHL</sequence>
<evidence type="ECO:0000256" key="1">
    <source>
        <dbReference type="ARBA" id="ARBA00023157"/>
    </source>
</evidence>
<evidence type="ECO:0000313" key="5">
    <source>
        <dbReference type="Proteomes" id="UP001608902"/>
    </source>
</evidence>
<dbReference type="SMART" id="SM00020">
    <property type="entry name" value="Tryp_SPc"/>
    <property type="match status" value="1"/>
</dbReference>
<proteinExistence type="inferred from homology"/>